<dbReference type="EMBL" id="BAWO01000013">
    <property type="protein sequence ID" value="GAJ39217.1"/>
    <property type="molecule type" value="Genomic_DNA"/>
</dbReference>
<feature type="modified residue" description="4-aspartylphosphate" evidence="8">
    <location>
        <position position="55"/>
    </location>
</feature>
<dbReference type="InterPro" id="IPR018062">
    <property type="entry name" value="HTH_AraC-typ_CS"/>
</dbReference>
<comment type="caution">
    <text evidence="11">The sequence shown here is derived from an EMBL/GenBank/DDBJ whole genome shotgun (WGS) entry which is preliminary data.</text>
</comment>
<dbReference type="Gene3D" id="3.40.50.2300">
    <property type="match status" value="1"/>
</dbReference>
<sequence length="495" mass="57588">MIKAAVFDDEYIVLHGLQTMIDWSQYGIELVGTAADGLSALSLWKTYRPDIVFTDIRMPGIDGLQLVEKILSESPETICIVFSGFNEYEYVKKAIKLGVADYLEKPITVSMMKDTIPKIIEKIEQKKELSMLKSKWENSQRELLEKATLDLLLLGNEAEAKWRECFGDDADRVVGITVIALSEYRYFISNDPSYRIVYVRNGSEQLFVVFHFDVQSDVLWKQLCFWAEQVGITVGCGRTYSHITDAPKSYKEALQALKYGRFMEEKGWIHFEDISGDSPFSTDLPEQEEAVMFYIRTGDKEGLLRQLDGYIKQLKSKGLHPNIVEREVLKFVYFAIEAAKETGANIDEIWGKDYLPHVEIRQMNTREEMFQWLRSQMEMIMDWVMAFRQKTKHSAVEKACIYIKDNYNRDLTLQEVAEHVGMNPAYFSLLFKEEMGQSYIKYLTEIRMEQAKELLREGYKVTDVSEMVGYHSYKHFSEVFKKYVGMKPGQYKEIF</sequence>
<dbReference type="SUPFAM" id="SSF52172">
    <property type="entry name" value="CheY-like"/>
    <property type="match status" value="1"/>
</dbReference>
<dbReference type="SUPFAM" id="SSF46689">
    <property type="entry name" value="Homeodomain-like"/>
    <property type="match status" value="2"/>
</dbReference>
<feature type="domain" description="Response regulatory" evidence="10">
    <location>
        <begin position="3"/>
        <end position="120"/>
    </location>
</feature>
<keyword evidence="2" id="KW-0963">Cytoplasm</keyword>
<dbReference type="AlphaFoldDB" id="A0A023DDI3"/>
<dbReference type="GO" id="GO:0043565">
    <property type="term" value="F:sequence-specific DNA binding"/>
    <property type="evidence" value="ECO:0007669"/>
    <property type="project" value="InterPro"/>
</dbReference>
<keyword evidence="7" id="KW-0804">Transcription</keyword>
<evidence type="ECO:0000256" key="3">
    <source>
        <dbReference type="ARBA" id="ARBA00022553"/>
    </source>
</evidence>
<dbReference type="Pfam" id="PF17853">
    <property type="entry name" value="GGDEF_2"/>
    <property type="match status" value="1"/>
</dbReference>
<dbReference type="InterPro" id="IPR009057">
    <property type="entry name" value="Homeodomain-like_sf"/>
</dbReference>
<dbReference type="PANTHER" id="PTHR42713:SF3">
    <property type="entry name" value="TRANSCRIPTIONAL REGULATORY PROTEIN HPTR"/>
    <property type="match status" value="1"/>
</dbReference>
<evidence type="ECO:0000256" key="5">
    <source>
        <dbReference type="ARBA" id="ARBA00023015"/>
    </source>
</evidence>
<evidence type="ECO:0000256" key="8">
    <source>
        <dbReference type="PROSITE-ProRule" id="PRU00169"/>
    </source>
</evidence>
<evidence type="ECO:0000313" key="12">
    <source>
        <dbReference type="Proteomes" id="UP000023561"/>
    </source>
</evidence>
<dbReference type="InterPro" id="IPR011006">
    <property type="entry name" value="CheY-like_superfamily"/>
</dbReference>
<dbReference type="Pfam" id="PF12833">
    <property type="entry name" value="HTH_18"/>
    <property type="match status" value="1"/>
</dbReference>
<dbReference type="Proteomes" id="UP000023561">
    <property type="component" value="Unassembled WGS sequence"/>
</dbReference>
<dbReference type="PROSITE" id="PS00041">
    <property type="entry name" value="HTH_ARAC_FAMILY_1"/>
    <property type="match status" value="1"/>
</dbReference>
<dbReference type="OrthoDB" id="1699at2"/>
<dbReference type="PRINTS" id="PR00032">
    <property type="entry name" value="HTHARAC"/>
</dbReference>
<dbReference type="InterPro" id="IPR001789">
    <property type="entry name" value="Sig_transdc_resp-reg_receiver"/>
</dbReference>
<protein>
    <submittedName>
        <fullName evidence="11">Putative two-component response regulator</fullName>
    </submittedName>
</protein>
<keyword evidence="3 8" id="KW-0597">Phosphoprotein</keyword>
<organism evidence="11 12">
    <name type="scientific">Parageobacillus caldoxylosilyticus NBRC 107762</name>
    <dbReference type="NCBI Taxonomy" id="1220594"/>
    <lineage>
        <taxon>Bacteria</taxon>
        <taxon>Bacillati</taxon>
        <taxon>Bacillota</taxon>
        <taxon>Bacilli</taxon>
        <taxon>Bacillales</taxon>
        <taxon>Anoxybacillaceae</taxon>
        <taxon>Saccharococcus</taxon>
    </lineage>
</organism>
<feature type="domain" description="HTH araC/xylS-type" evidence="9">
    <location>
        <begin position="397"/>
        <end position="494"/>
    </location>
</feature>
<evidence type="ECO:0000259" key="10">
    <source>
        <dbReference type="PROSITE" id="PS50110"/>
    </source>
</evidence>
<evidence type="ECO:0000256" key="2">
    <source>
        <dbReference type="ARBA" id="ARBA00022490"/>
    </source>
</evidence>
<dbReference type="Gene3D" id="1.10.10.60">
    <property type="entry name" value="Homeodomain-like"/>
    <property type="match status" value="2"/>
</dbReference>
<proteinExistence type="predicted"/>
<dbReference type="InterPro" id="IPR041522">
    <property type="entry name" value="CdaR_GGDEF"/>
</dbReference>
<dbReference type="InterPro" id="IPR051552">
    <property type="entry name" value="HptR"/>
</dbReference>
<dbReference type="PROSITE" id="PS01124">
    <property type="entry name" value="HTH_ARAC_FAMILY_2"/>
    <property type="match status" value="1"/>
</dbReference>
<dbReference type="CDD" id="cd17536">
    <property type="entry name" value="REC_YesN-like"/>
    <property type="match status" value="1"/>
</dbReference>
<keyword evidence="6" id="KW-0238">DNA-binding</keyword>
<name>A0A023DDI3_9BACL</name>
<dbReference type="Pfam" id="PF00072">
    <property type="entry name" value="Response_reg"/>
    <property type="match status" value="1"/>
</dbReference>
<evidence type="ECO:0000256" key="7">
    <source>
        <dbReference type="ARBA" id="ARBA00023163"/>
    </source>
</evidence>
<reference evidence="11 12" key="1">
    <citation type="submission" date="2014-04" db="EMBL/GenBank/DDBJ databases">
        <title>Whole genome shotgun sequence of Geobacillus caldoxylosilyticus NBRC 107762.</title>
        <authorList>
            <person name="Hosoyama A."/>
            <person name="Hosoyama Y."/>
            <person name="Katano-Makiyama Y."/>
            <person name="Tsuchikane K."/>
            <person name="Ohji S."/>
            <person name="Ichikawa N."/>
            <person name="Yamazoe A."/>
            <person name="Fujita N."/>
        </authorList>
    </citation>
    <scope>NUCLEOTIDE SEQUENCE [LARGE SCALE GENOMIC DNA]</scope>
    <source>
        <strain evidence="11 12">NBRC 107762</strain>
    </source>
</reference>
<evidence type="ECO:0000313" key="11">
    <source>
        <dbReference type="EMBL" id="GAJ39217.1"/>
    </source>
</evidence>
<dbReference type="InterPro" id="IPR020449">
    <property type="entry name" value="Tscrpt_reg_AraC-type_HTH"/>
</dbReference>
<dbReference type="RefSeq" id="WP_042407982.1">
    <property type="nucleotide sequence ID" value="NZ_BAWO01000013.1"/>
</dbReference>
<dbReference type="SMART" id="SM00342">
    <property type="entry name" value="HTH_ARAC"/>
    <property type="match status" value="1"/>
</dbReference>
<evidence type="ECO:0000256" key="4">
    <source>
        <dbReference type="ARBA" id="ARBA00023012"/>
    </source>
</evidence>
<keyword evidence="5" id="KW-0805">Transcription regulation</keyword>
<dbReference type="SMART" id="SM00448">
    <property type="entry name" value="REC"/>
    <property type="match status" value="1"/>
</dbReference>
<dbReference type="PANTHER" id="PTHR42713">
    <property type="entry name" value="HISTIDINE KINASE-RELATED"/>
    <property type="match status" value="1"/>
</dbReference>
<gene>
    <name evidence="11" type="ORF">GCA01S_013_00990</name>
</gene>
<dbReference type="PROSITE" id="PS50110">
    <property type="entry name" value="RESPONSE_REGULATORY"/>
    <property type="match status" value="1"/>
</dbReference>
<dbReference type="GO" id="GO:0000160">
    <property type="term" value="P:phosphorelay signal transduction system"/>
    <property type="evidence" value="ECO:0007669"/>
    <property type="project" value="UniProtKB-KW"/>
</dbReference>
<dbReference type="GO" id="GO:0003700">
    <property type="term" value="F:DNA-binding transcription factor activity"/>
    <property type="evidence" value="ECO:0007669"/>
    <property type="project" value="InterPro"/>
</dbReference>
<dbReference type="GO" id="GO:0005737">
    <property type="term" value="C:cytoplasm"/>
    <property type="evidence" value="ECO:0007669"/>
    <property type="project" value="UniProtKB-SubCell"/>
</dbReference>
<dbReference type="InterPro" id="IPR018060">
    <property type="entry name" value="HTH_AraC"/>
</dbReference>
<evidence type="ECO:0000256" key="6">
    <source>
        <dbReference type="ARBA" id="ARBA00023125"/>
    </source>
</evidence>
<evidence type="ECO:0000259" key="9">
    <source>
        <dbReference type="PROSITE" id="PS01124"/>
    </source>
</evidence>
<accession>A0A023DDI3</accession>
<evidence type="ECO:0000256" key="1">
    <source>
        <dbReference type="ARBA" id="ARBA00004496"/>
    </source>
</evidence>
<keyword evidence="12" id="KW-1185">Reference proteome</keyword>
<comment type="subcellular location">
    <subcellularLocation>
        <location evidence="1">Cytoplasm</location>
    </subcellularLocation>
</comment>
<keyword evidence="4" id="KW-0902">Two-component regulatory system</keyword>